<proteinExistence type="predicted"/>
<name>G3AB52_9RALS</name>
<dbReference type="PANTHER" id="PTHR45856:SF24">
    <property type="entry name" value="FUNGAL LIPASE-LIKE DOMAIN-CONTAINING PROTEIN"/>
    <property type="match status" value="1"/>
</dbReference>
<dbReference type="SUPFAM" id="SSF53474">
    <property type="entry name" value="alpha/beta-Hydrolases"/>
    <property type="match status" value="1"/>
</dbReference>
<dbReference type="PANTHER" id="PTHR45856">
    <property type="entry name" value="ALPHA/BETA-HYDROLASES SUPERFAMILY PROTEIN"/>
    <property type="match status" value="1"/>
</dbReference>
<sequence>MVSSRFAELLDHLFTAQQGVTMASPNSLEQIQTNLTLAYILNNASKDMSWNDVQNPSPQQIRDNILSRSTASKMTGGRFAIAWGPAVVVGDDGYAANITAVMLGESGRDFRIVTSGTNPDSQLDFLEDNLIFPMVPLQNRIPACPASAQIAAGTDLGLQKILETPSSTGSKTKLTDFLAKLPKNSTIGVIGHSLGGALASTLVLYLKSKLPDMNFYCQTFAGPTAGNGAFAYYFNEVMVGNALRVYNTLDIVPFGWSATSLDLAFSIYPAPNGITEDFAKKIKYSIDSVEQNNLDYTQWGLGNPAMQNRLPGLINSDIQGFELQMGYQHIYEYITLLGLQLSDIKMPPPVNAQAAAILAT</sequence>
<dbReference type="Gene3D" id="3.40.50.1820">
    <property type="entry name" value="alpha/beta hydrolase"/>
    <property type="match status" value="1"/>
</dbReference>
<dbReference type="EMBL" id="FR854092">
    <property type="protein sequence ID" value="CCA86741.1"/>
    <property type="molecule type" value="Genomic_DNA"/>
</dbReference>
<accession>G3AB52</accession>
<dbReference type="AlphaFoldDB" id="G3AB52"/>
<evidence type="ECO:0000259" key="1">
    <source>
        <dbReference type="Pfam" id="PF01764"/>
    </source>
</evidence>
<dbReference type="GO" id="GO:0006629">
    <property type="term" value="P:lipid metabolic process"/>
    <property type="evidence" value="ECO:0007669"/>
    <property type="project" value="InterPro"/>
</dbReference>
<feature type="domain" description="Fungal lipase-type" evidence="1">
    <location>
        <begin position="168"/>
        <end position="253"/>
    </location>
</feature>
<dbReference type="Pfam" id="PF01764">
    <property type="entry name" value="Lipase_3"/>
    <property type="match status" value="1"/>
</dbReference>
<protein>
    <submittedName>
        <fullName evidence="2">Putative Lipase class 3</fullName>
    </submittedName>
</protein>
<dbReference type="InterPro" id="IPR029058">
    <property type="entry name" value="AB_hydrolase_fold"/>
</dbReference>
<evidence type="ECO:0000313" key="2">
    <source>
        <dbReference type="EMBL" id="CCA86741.1"/>
    </source>
</evidence>
<dbReference type="InterPro" id="IPR002921">
    <property type="entry name" value="Fungal_lipase-type"/>
</dbReference>
<dbReference type="InterPro" id="IPR051218">
    <property type="entry name" value="Sec_MonoDiacylglyc_Lipase"/>
</dbReference>
<gene>
    <name evidence="2" type="ORF">RALSY_mp30050</name>
</gene>
<organism evidence="2">
    <name type="scientific">Ralstonia syzygii R24</name>
    <dbReference type="NCBI Taxonomy" id="907261"/>
    <lineage>
        <taxon>Bacteria</taxon>
        <taxon>Pseudomonadati</taxon>
        <taxon>Pseudomonadota</taxon>
        <taxon>Betaproteobacteria</taxon>
        <taxon>Burkholderiales</taxon>
        <taxon>Burkholderiaceae</taxon>
        <taxon>Ralstonia</taxon>
        <taxon>Ralstonia solanacearum species complex</taxon>
    </lineage>
</organism>
<reference evidence="2" key="1">
    <citation type="journal article" date="2011" name="PLoS ONE">
        <title>Ralstonia syzygii, the Blood Disease Bacterium and some Asian R. solanacearum strains form a single genomic species despite divergent lifestyles.</title>
        <authorList>
            <person name="Remenant B."/>
            <person name="de Cambiaire J.C."/>
            <person name="Cellier G."/>
            <person name="Jacobs J.M."/>
            <person name="Mangenot S."/>
            <person name="Barbe V."/>
            <person name="Lajus A."/>
            <person name="Vallenet D."/>
            <person name="Medigue C."/>
            <person name="Fegan M."/>
            <person name="Allen C."/>
            <person name="Prior P."/>
        </authorList>
    </citation>
    <scope>NUCLEOTIDE SEQUENCE</scope>
    <source>
        <strain evidence="2">R24</strain>
    </source>
</reference>
<reference evidence="2" key="2">
    <citation type="submission" date="2011-04" db="EMBL/GenBank/DDBJ databases">
        <authorList>
            <person name="Genoscope - CEA"/>
        </authorList>
    </citation>
    <scope>NUCLEOTIDE SEQUENCE</scope>
    <source>
        <strain evidence="2">R24</strain>
    </source>
</reference>